<name>A0A6C0EKL1_9ZZZZ</name>
<organism evidence="2">
    <name type="scientific">viral metagenome</name>
    <dbReference type="NCBI Taxonomy" id="1070528"/>
    <lineage>
        <taxon>unclassified sequences</taxon>
        <taxon>metagenomes</taxon>
        <taxon>organismal metagenomes</taxon>
    </lineage>
</organism>
<reference evidence="2" key="1">
    <citation type="journal article" date="2020" name="Nature">
        <title>Giant virus diversity and host interactions through global metagenomics.</title>
        <authorList>
            <person name="Schulz F."/>
            <person name="Roux S."/>
            <person name="Paez-Espino D."/>
            <person name="Jungbluth S."/>
            <person name="Walsh D.A."/>
            <person name="Denef V.J."/>
            <person name="McMahon K.D."/>
            <person name="Konstantinidis K.T."/>
            <person name="Eloe-Fadrosh E.A."/>
            <person name="Kyrpides N.C."/>
            <person name="Woyke T."/>
        </authorList>
    </citation>
    <scope>NUCLEOTIDE SEQUENCE</scope>
    <source>
        <strain evidence="2">GVMAG-M-3300005589-24</strain>
    </source>
</reference>
<protein>
    <submittedName>
        <fullName evidence="2">Uncharacterized protein</fullName>
    </submittedName>
</protein>
<feature type="transmembrane region" description="Helical" evidence="1">
    <location>
        <begin position="12"/>
        <end position="30"/>
    </location>
</feature>
<evidence type="ECO:0000256" key="1">
    <source>
        <dbReference type="SAM" id="Phobius"/>
    </source>
</evidence>
<dbReference type="AlphaFoldDB" id="A0A6C0EKL1"/>
<sequence>MSHFRRLSSPLLVINIAYIYIFLIGLILYGEGFYENSTFFNWGPPIKFFGHDITSERTFYALHVLIFFHQLINNWVNSVVYPWILNSVQDPKNRNMEYSRWTSLLIINEFNTYSEFDLVFILIGFTSQISFVATINLANMITSTIINNRYILEKMREEPLIENNEMYTAINVV</sequence>
<evidence type="ECO:0000313" key="2">
    <source>
        <dbReference type="EMBL" id="QHT29558.1"/>
    </source>
</evidence>
<keyword evidence="1" id="KW-0472">Membrane</keyword>
<accession>A0A6C0EKL1</accession>
<proteinExistence type="predicted"/>
<feature type="transmembrane region" description="Helical" evidence="1">
    <location>
        <begin position="118"/>
        <end position="146"/>
    </location>
</feature>
<dbReference type="EMBL" id="MN738878">
    <property type="protein sequence ID" value="QHT29558.1"/>
    <property type="molecule type" value="Genomic_DNA"/>
</dbReference>
<keyword evidence="1" id="KW-1133">Transmembrane helix</keyword>
<keyword evidence="1" id="KW-0812">Transmembrane</keyword>